<sequence length="388" mass="43226">MDSILAEIQYRILGLLRPVDFLIHESLRKEHSLKEQSEFANSMQELIMILASHVTQLRIDMSYKAAWIKGEPKKIGSQQKDYLLDDDLMVQRVAAAEAVRKSFSRPDRATDLGSGSEQTEGSTKDSTREDNNQPQNPWTGLANRVSIRAASTIAALLDKREGRRGDNRRQTVSLSAGMRKANGRPMGPFSNSGGLPHPVYSTATDNGKAQVETAPGQPKEPGDHRAQSFDVTIIARNRRGRGPKKRVLLQPLRHFKEDRGRETRPQLKATERVCPGPLVQDGNPAVCHDLTLTQVETAPGQPKEPGDHRAQSFDVTIIARNRRGRGPKKRVLLQPLRHFKEDRGRETRPQLKATERVCPGPLVQDGNPAVCHDLTLSTISLLGYDLFN</sequence>
<feature type="compositionally biased region" description="Basic and acidic residues" evidence="1">
    <location>
        <begin position="100"/>
        <end position="110"/>
    </location>
</feature>
<dbReference type="AlphaFoldDB" id="A0A1R1PXW6"/>
<gene>
    <name evidence="2" type="ORF">AX774_g688</name>
</gene>
<dbReference type="EMBL" id="LSSK01000048">
    <property type="protein sequence ID" value="OMH85757.1"/>
    <property type="molecule type" value="Genomic_DNA"/>
</dbReference>
<name>A0A1R1PXW6_ZANCU</name>
<keyword evidence="3" id="KW-1185">Reference proteome</keyword>
<feature type="region of interest" description="Disordered" evidence="1">
    <location>
        <begin position="158"/>
        <end position="193"/>
    </location>
</feature>
<feature type="compositionally biased region" description="Basic and acidic residues" evidence="1">
    <location>
        <begin position="158"/>
        <end position="169"/>
    </location>
</feature>
<dbReference type="Proteomes" id="UP000188320">
    <property type="component" value="Unassembled WGS sequence"/>
</dbReference>
<feature type="compositionally biased region" description="Basic and acidic residues" evidence="1">
    <location>
        <begin position="122"/>
        <end position="131"/>
    </location>
</feature>
<evidence type="ECO:0000313" key="2">
    <source>
        <dbReference type="EMBL" id="OMH85757.1"/>
    </source>
</evidence>
<organism evidence="2 3">
    <name type="scientific">Zancudomyces culisetae</name>
    <name type="common">Gut fungus</name>
    <name type="synonym">Smittium culisetae</name>
    <dbReference type="NCBI Taxonomy" id="1213189"/>
    <lineage>
        <taxon>Eukaryota</taxon>
        <taxon>Fungi</taxon>
        <taxon>Fungi incertae sedis</taxon>
        <taxon>Zoopagomycota</taxon>
        <taxon>Kickxellomycotina</taxon>
        <taxon>Harpellomycetes</taxon>
        <taxon>Harpellales</taxon>
        <taxon>Legeriomycetaceae</taxon>
        <taxon>Zancudomyces</taxon>
    </lineage>
</organism>
<proteinExistence type="predicted"/>
<evidence type="ECO:0000313" key="3">
    <source>
        <dbReference type="Proteomes" id="UP000188320"/>
    </source>
</evidence>
<reference evidence="3" key="1">
    <citation type="submission" date="2017-01" db="EMBL/GenBank/DDBJ databases">
        <authorList>
            <person name="Wang Y."/>
            <person name="White M."/>
            <person name="Kvist S."/>
            <person name="Moncalvo J.-M."/>
        </authorList>
    </citation>
    <scope>NUCLEOTIDE SEQUENCE [LARGE SCALE GENOMIC DNA]</scope>
    <source>
        <strain evidence="3">COL-18-3</strain>
    </source>
</reference>
<comment type="caution">
    <text evidence="2">The sequence shown here is derived from an EMBL/GenBank/DDBJ whole genome shotgun (WGS) entry which is preliminary data.</text>
</comment>
<feature type="region of interest" description="Disordered" evidence="1">
    <location>
        <begin position="100"/>
        <end position="144"/>
    </location>
</feature>
<accession>A0A1R1PXW6</accession>
<protein>
    <submittedName>
        <fullName evidence="2">Uncharacterized protein</fullName>
    </submittedName>
</protein>
<evidence type="ECO:0000256" key="1">
    <source>
        <dbReference type="SAM" id="MobiDB-lite"/>
    </source>
</evidence>